<dbReference type="InterPro" id="IPR003690">
    <property type="entry name" value="MTERF"/>
</dbReference>
<accession>A0A131YNS6</accession>
<dbReference type="Gene3D" id="1.25.70.10">
    <property type="entry name" value="Transcription termination factor 3, mitochondrial"/>
    <property type="match status" value="1"/>
</dbReference>
<sequence>MTLKVARLALRLAAKFERIPTYRLRDPPWSFRACSQASAQQQTHRRADSRVSNLKTEISEAVKSYPVSFDHLYDSTVRTLIRQGFKNKHIVQIVTKAQRIVELHESLSDILCFWRTMFRSESVFMETISEHPELLYLRPEAVEERQKQLFTVFPNKDIIKLAETCPQAFIGDWDEIMEKVKYITQVMVISPEHIISSSALSYSLLHIKTRHQFMLCCGKYRTPKPKEVTTTNPPLDKIIGLPLRLYLNICGVSADEYGVFERLMIREQEQEKAEDSDDDELD</sequence>
<organism evidence="3">
    <name type="scientific">Rhipicephalus appendiculatus</name>
    <name type="common">Brown ear tick</name>
    <dbReference type="NCBI Taxonomy" id="34631"/>
    <lineage>
        <taxon>Eukaryota</taxon>
        <taxon>Metazoa</taxon>
        <taxon>Ecdysozoa</taxon>
        <taxon>Arthropoda</taxon>
        <taxon>Chelicerata</taxon>
        <taxon>Arachnida</taxon>
        <taxon>Acari</taxon>
        <taxon>Parasitiformes</taxon>
        <taxon>Ixodida</taxon>
        <taxon>Ixodoidea</taxon>
        <taxon>Ixodidae</taxon>
        <taxon>Rhipicephalinae</taxon>
        <taxon>Rhipicephalus</taxon>
        <taxon>Rhipicephalus</taxon>
    </lineage>
</organism>
<evidence type="ECO:0000313" key="3">
    <source>
        <dbReference type="EMBL" id="JAP80225.1"/>
    </source>
</evidence>
<proteinExistence type="inferred from homology"/>
<comment type="similarity">
    <text evidence="1">Belongs to the mTERF family.</text>
</comment>
<dbReference type="Pfam" id="PF02536">
    <property type="entry name" value="mTERF"/>
    <property type="match status" value="1"/>
</dbReference>
<evidence type="ECO:0000256" key="2">
    <source>
        <dbReference type="ARBA" id="ARBA00022946"/>
    </source>
</evidence>
<keyword evidence="2" id="KW-0809">Transit peptide</keyword>
<dbReference type="AlphaFoldDB" id="A0A131YNS6"/>
<evidence type="ECO:0000256" key="1">
    <source>
        <dbReference type="ARBA" id="ARBA00007692"/>
    </source>
</evidence>
<dbReference type="GO" id="GO:0003676">
    <property type="term" value="F:nucleic acid binding"/>
    <property type="evidence" value="ECO:0007669"/>
    <property type="project" value="InterPro"/>
</dbReference>
<dbReference type="InterPro" id="IPR038538">
    <property type="entry name" value="MTERF_sf"/>
</dbReference>
<dbReference type="EMBL" id="GEDV01008332">
    <property type="protein sequence ID" value="JAP80225.1"/>
    <property type="molecule type" value="Transcribed_RNA"/>
</dbReference>
<name>A0A131YNS6_RHIAP</name>
<reference evidence="3" key="1">
    <citation type="journal article" date="2016" name="Ticks Tick Borne Dis.">
        <title>De novo assembly and annotation of the salivary gland transcriptome of Rhipicephalus appendiculatus male and female ticks during blood feeding.</title>
        <authorList>
            <person name="de Castro M.H."/>
            <person name="de Klerk D."/>
            <person name="Pienaar R."/>
            <person name="Latif A.A."/>
            <person name="Rees D.J."/>
            <person name="Mans B.J."/>
        </authorList>
    </citation>
    <scope>NUCLEOTIDE SEQUENCE</scope>
    <source>
        <tissue evidence="3">Salivary glands</tissue>
    </source>
</reference>
<protein>
    <submittedName>
        <fullName evidence="3">mTERF domain-containing protein, mitochondrial</fullName>
    </submittedName>
</protein>